<dbReference type="SMART" id="SM00422">
    <property type="entry name" value="HTH_MERR"/>
    <property type="match status" value="1"/>
</dbReference>
<keyword evidence="7" id="KW-1185">Reference proteome</keyword>
<evidence type="ECO:0000256" key="1">
    <source>
        <dbReference type="ARBA" id="ARBA00022491"/>
    </source>
</evidence>
<dbReference type="Pfam" id="PF13411">
    <property type="entry name" value="MerR_1"/>
    <property type="match status" value="1"/>
</dbReference>
<dbReference type="Proteomes" id="UP001317488">
    <property type="component" value="Chromosome"/>
</dbReference>
<evidence type="ECO:0000256" key="3">
    <source>
        <dbReference type="ARBA" id="ARBA00023125"/>
    </source>
</evidence>
<dbReference type="CDD" id="cd02065">
    <property type="entry name" value="B12-binding_like"/>
    <property type="match status" value="1"/>
</dbReference>
<dbReference type="SUPFAM" id="SSF46955">
    <property type="entry name" value="Putative DNA-binding domain"/>
    <property type="match status" value="1"/>
</dbReference>
<evidence type="ECO:0000313" key="6">
    <source>
        <dbReference type="EMBL" id="WCM39504.1"/>
    </source>
</evidence>
<keyword evidence="3" id="KW-0238">DNA-binding</keyword>
<keyword evidence="4" id="KW-0804">Transcription</keyword>
<protein>
    <submittedName>
        <fullName evidence="6">MerR family transcriptional regulator</fullName>
    </submittedName>
</protein>
<dbReference type="SUPFAM" id="SSF52242">
    <property type="entry name" value="Cobalamin (vitamin B12)-binding domain"/>
    <property type="match status" value="1"/>
</dbReference>
<evidence type="ECO:0000259" key="5">
    <source>
        <dbReference type="PROSITE" id="PS50937"/>
    </source>
</evidence>
<dbReference type="RefSeq" id="WP_018112475.1">
    <property type="nucleotide sequence ID" value="NZ_CP046617.1"/>
</dbReference>
<dbReference type="Gene3D" id="1.10.1240.10">
    <property type="entry name" value="Methionine synthase domain"/>
    <property type="match status" value="1"/>
</dbReference>
<dbReference type="EMBL" id="CP046617">
    <property type="protein sequence ID" value="WCM39504.1"/>
    <property type="molecule type" value="Genomic_DNA"/>
</dbReference>
<dbReference type="CDD" id="cd01104">
    <property type="entry name" value="HTH_MlrA-CarA"/>
    <property type="match status" value="1"/>
</dbReference>
<accession>A0ABY7RP89</accession>
<evidence type="ECO:0000313" key="7">
    <source>
        <dbReference type="Proteomes" id="UP001317488"/>
    </source>
</evidence>
<organism evidence="6 7">
    <name type="scientific">Thermus antranikianii</name>
    <dbReference type="NCBI Taxonomy" id="88190"/>
    <lineage>
        <taxon>Bacteria</taxon>
        <taxon>Thermotogati</taxon>
        <taxon>Deinococcota</taxon>
        <taxon>Deinococci</taxon>
        <taxon>Thermales</taxon>
        <taxon>Thermaceae</taxon>
        <taxon>Thermus</taxon>
    </lineage>
</organism>
<dbReference type="Gene3D" id="1.10.1660.10">
    <property type="match status" value="1"/>
</dbReference>
<keyword evidence="2" id="KW-0805">Transcription regulation</keyword>
<reference evidence="6 7" key="1">
    <citation type="submission" date="2019-12" db="EMBL/GenBank/DDBJ databases">
        <authorList>
            <person name="An T."/>
        </authorList>
    </citation>
    <scope>NUCLEOTIDE SEQUENCE [LARGE SCALE GENOMIC DNA]</scope>
    <source>
        <strain evidence="6 7">JCM 19900</strain>
    </source>
</reference>
<keyword evidence="1" id="KW-0678">Repressor</keyword>
<dbReference type="InterPro" id="IPR000551">
    <property type="entry name" value="MerR-type_HTH_dom"/>
</dbReference>
<evidence type="ECO:0000256" key="2">
    <source>
        <dbReference type="ARBA" id="ARBA00023015"/>
    </source>
</evidence>
<dbReference type="PROSITE" id="PS50937">
    <property type="entry name" value="HTH_MERR_2"/>
    <property type="match status" value="1"/>
</dbReference>
<dbReference type="Pfam" id="PF02607">
    <property type="entry name" value="B12-binding_2"/>
    <property type="match status" value="1"/>
</dbReference>
<proteinExistence type="predicted"/>
<gene>
    <name evidence="6" type="ORF">GO600_05035</name>
</gene>
<dbReference type="PANTHER" id="PTHR30204:SF69">
    <property type="entry name" value="MERR-FAMILY TRANSCRIPTIONAL REGULATOR"/>
    <property type="match status" value="1"/>
</dbReference>
<name>A0ABY7RP89_9DEIN</name>
<dbReference type="InterPro" id="IPR036724">
    <property type="entry name" value="Cobalamin-bd_sf"/>
</dbReference>
<dbReference type="PANTHER" id="PTHR30204">
    <property type="entry name" value="REDOX-CYCLING DRUG-SENSING TRANSCRIPTIONAL ACTIVATOR SOXR"/>
    <property type="match status" value="1"/>
</dbReference>
<dbReference type="Gene3D" id="3.40.50.280">
    <property type="entry name" value="Cobalamin-binding domain"/>
    <property type="match status" value="1"/>
</dbReference>
<dbReference type="InterPro" id="IPR003759">
    <property type="entry name" value="Cbl-bd_cap"/>
</dbReference>
<dbReference type="InterPro" id="IPR036594">
    <property type="entry name" value="Meth_synthase_dom"/>
</dbReference>
<dbReference type="InterPro" id="IPR047057">
    <property type="entry name" value="MerR_fam"/>
</dbReference>
<dbReference type="InterPro" id="IPR009061">
    <property type="entry name" value="DNA-bd_dom_put_sf"/>
</dbReference>
<feature type="domain" description="HTH merR-type" evidence="5">
    <location>
        <begin position="6"/>
        <end position="76"/>
    </location>
</feature>
<evidence type="ECO:0000256" key="4">
    <source>
        <dbReference type="ARBA" id="ARBA00023163"/>
    </source>
</evidence>
<sequence>MTRPGVYTIAEVEAMTGLSAEVLRQWERRYGFPRPERTPGGHRLYREEEVEALKLIRRWLEEGATPQAAIRRYLAQEARPEGLAQALKEALLRADLSQAEALFRQGVRLLGPEGTTQTLVARVLREIGEAWHRGEVSVAQEHLATQFLRARLHELLDLAGYPRSQAVLVTTPPGERHELGAMLAAYVLRRRGFAAMYLGPDTPLQDLRTMVHQVGAKGVVLSALLSECLQALPTGAFKDLAPLVVLGGPGASREEAERLGAVYAESLEELPRLLEMGQKGEA</sequence>